<gene>
    <name evidence="2" type="ORF">HMPREF9451_00487</name>
</gene>
<evidence type="ECO:0000313" key="3">
    <source>
        <dbReference type="Proteomes" id="UP000006069"/>
    </source>
</evidence>
<dbReference type="OrthoDB" id="9780932at2"/>
<dbReference type="HOGENOM" id="CLU_077889_0_0_11"/>
<dbReference type="InParanoid" id="K0YLN9"/>
<dbReference type="SUPFAM" id="SSF53474">
    <property type="entry name" value="alpha/beta-Hydrolases"/>
    <property type="match status" value="1"/>
</dbReference>
<sequence length="215" mass="22638">MIPPRILIPAAKRLPQRKKHEPKRGAPPHTKHSAEAGLILYPGAKVDPHAYVPLAEKIAERGYICVIAKMPFNLAFFGIDAASGIINNYPQTDAWWIAGHSLGGDAAAQYAANHADALEGIALLASYPASDLSETSLRALSVYGSQDLVLNRESLAENASKLPANAKTVVIEGGNHAGFGAYGPQKGDGEAAISADEQQEAFANAFDAAASADRQ</sequence>
<keyword evidence="3" id="KW-1185">Reference proteome</keyword>
<dbReference type="InterPro" id="IPR029059">
    <property type="entry name" value="AB_hydrolase_5"/>
</dbReference>
<dbReference type="AlphaFoldDB" id="K0YLN9"/>
<dbReference type="eggNOG" id="COG2945">
    <property type="taxonomic scope" value="Bacteria"/>
</dbReference>
<feature type="domain" description="Alpha/beta hydrolase fold-5" evidence="1">
    <location>
        <begin position="37"/>
        <end position="200"/>
    </location>
</feature>
<dbReference type="GO" id="GO:0016787">
    <property type="term" value="F:hydrolase activity"/>
    <property type="evidence" value="ECO:0007669"/>
    <property type="project" value="InterPro"/>
</dbReference>
<accession>K0YLN9</accession>
<organism evidence="2 3">
    <name type="scientific">Slackia piriformis YIT 12062</name>
    <dbReference type="NCBI Taxonomy" id="742818"/>
    <lineage>
        <taxon>Bacteria</taxon>
        <taxon>Bacillati</taxon>
        <taxon>Actinomycetota</taxon>
        <taxon>Coriobacteriia</taxon>
        <taxon>Eggerthellales</taxon>
        <taxon>Eggerthellaceae</taxon>
        <taxon>Slackia</taxon>
    </lineage>
</organism>
<comment type="caution">
    <text evidence="2">The sequence shown here is derived from an EMBL/GenBank/DDBJ whole genome shotgun (WGS) entry which is preliminary data.</text>
</comment>
<dbReference type="Pfam" id="PF12695">
    <property type="entry name" value="Abhydrolase_5"/>
    <property type="match status" value="1"/>
</dbReference>
<reference evidence="2 3" key="1">
    <citation type="submission" date="2012-08" db="EMBL/GenBank/DDBJ databases">
        <title>The Genome Sequence of Slackia piriformis YIT 12062.</title>
        <authorList>
            <consortium name="The Broad Institute Genome Sequencing Platform"/>
            <person name="Earl A."/>
            <person name="Ward D."/>
            <person name="Feldgarden M."/>
            <person name="Gevers D."/>
            <person name="Morotomi M."/>
            <person name="Walker B."/>
            <person name="Young S.K."/>
            <person name="Zeng Q."/>
            <person name="Gargeya S."/>
            <person name="Fitzgerald M."/>
            <person name="Haas B."/>
            <person name="Abouelleil A."/>
            <person name="Alvarado L."/>
            <person name="Arachchi H.M."/>
            <person name="Berlin A.M."/>
            <person name="Chapman S.B."/>
            <person name="Goldberg J."/>
            <person name="Griggs A."/>
            <person name="Gujja S."/>
            <person name="Hansen M."/>
            <person name="Howarth C."/>
            <person name="Imamovic A."/>
            <person name="Larimer J."/>
            <person name="McCowen C."/>
            <person name="Montmayeur A."/>
            <person name="Murphy C."/>
            <person name="Neiman D."/>
            <person name="Pearson M."/>
            <person name="Priest M."/>
            <person name="Roberts A."/>
            <person name="Saif S."/>
            <person name="Shea T."/>
            <person name="Sisk P."/>
            <person name="Sykes S."/>
            <person name="Wortman J."/>
            <person name="Nusbaum C."/>
            <person name="Birren B."/>
        </authorList>
    </citation>
    <scope>NUCLEOTIDE SEQUENCE [LARGE SCALE GENOMIC DNA]</scope>
    <source>
        <strain evidence="2 3">YIT 12062</strain>
    </source>
</reference>
<dbReference type="RefSeq" id="WP_009138716.1">
    <property type="nucleotide sequence ID" value="NZ_JH815198.1"/>
</dbReference>
<evidence type="ECO:0000259" key="1">
    <source>
        <dbReference type="Pfam" id="PF12695"/>
    </source>
</evidence>
<dbReference type="PATRIC" id="fig|742818.3.peg.534"/>
<proteinExistence type="predicted"/>
<dbReference type="Gene3D" id="3.40.50.1820">
    <property type="entry name" value="alpha/beta hydrolase"/>
    <property type="match status" value="1"/>
</dbReference>
<dbReference type="EMBL" id="ADMD01000002">
    <property type="protein sequence ID" value="EJZ84178.1"/>
    <property type="molecule type" value="Genomic_DNA"/>
</dbReference>
<name>K0YLN9_9ACTN</name>
<dbReference type="InterPro" id="IPR029058">
    <property type="entry name" value="AB_hydrolase_fold"/>
</dbReference>
<protein>
    <recommendedName>
        <fullName evidence="1">Alpha/beta hydrolase fold-5 domain-containing protein</fullName>
    </recommendedName>
</protein>
<evidence type="ECO:0000313" key="2">
    <source>
        <dbReference type="EMBL" id="EJZ84178.1"/>
    </source>
</evidence>
<dbReference type="Proteomes" id="UP000006069">
    <property type="component" value="Unassembled WGS sequence"/>
</dbReference>